<feature type="chain" id="PRO_5021828281" evidence="2">
    <location>
        <begin position="20"/>
        <end position="469"/>
    </location>
</feature>
<feature type="signal peptide" evidence="2">
    <location>
        <begin position="1"/>
        <end position="19"/>
    </location>
</feature>
<dbReference type="PROSITE" id="PS51257">
    <property type="entry name" value="PROKAR_LIPOPROTEIN"/>
    <property type="match status" value="1"/>
</dbReference>
<dbReference type="Gene3D" id="3.40.190.10">
    <property type="entry name" value="Periplasmic binding protein-like II"/>
    <property type="match status" value="1"/>
</dbReference>
<dbReference type="PANTHER" id="PTHR43649">
    <property type="entry name" value="ARABINOSE-BINDING PROTEIN-RELATED"/>
    <property type="match status" value="1"/>
</dbReference>
<protein>
    <submittedName>
        <fullName evidence="3">Carbohydrate ABC transporter substrate-binding protein</fullName>
    </submittedName>
</protein>
<feature type="compositionally biased region" description="Low complexity" evidence="1">
    <location>
        <begin position="41"/>
        <end position="52"/>
    </location>
</feature>
<dbReference type="SUPFAM" id="SSF53850">
    <property type="entry name" value="Periplasmic binding protein-like II"/>
    <property type="match status" value="1"/>
</dbReference>
<keyword evidence="2" id="KW-0732">Signal</keyword>
<organism evidence="3 4">
    <name type="scientific">Cohnella terricola</name>
    <dbReference type="NCBI Taxonomy" id="1289167"/>
    <lineage>
        <taxon>Bacteria</taxon>
        <taxon>Bacillati</taxon>
        <taxon>Bacillota</taxon>
        <taxon>Bacilli</taxon>
        <taxon>Bacillales</taxon>
        <taxon>Paenibacillaceae</taxon>
        <taxon>Cohnella</taxon>
    </lineage>
</organism>
<dbReference type="EMBL" id="VNJJ01000006">
    <property type="protein sequence ID" value="TVX99810.1"/>
    <property type="molecule type" value="Genomic_DNA"/>
</dbReference>
<accession>A0A559JIV5</accession>
<dbReference type="InterPro" id="IPR050490">
    <property type="entry name" value="Bact_solute-bd_prot1"/>
</dbReference>
<evidence type="ECO:0000313" key="4">
    <source>
        <dbReference type="Proteomes" id="UP000316330"/>
    </source>
</evidence>
<keyword evidence="4" id="KW-1185">Reference proteome</keyword>
<reference evidence="3 4" key="1">
    <citation type="submission" date="2019-07" db="EMBL/GenBank/DDBJ databases">
        <authorList>
            <person name="Kim J."/>
        </authorList>
    </citation>
    <scope>NUCLEOTIDE SEQUENCE [LARGE SCALE GENOMIC DNA]</scope>
    <source>
        <strain evidence="3 4">G13</strain>
    </source>
</reference>
<gene>
    <name evidence="3" type="ORF">FPZ45_12760</name>
</gene>
<dbReference type="OrthoDB" id="55273at2"/>
<feature type="region of interest" description="Disordered" evidence="1">
    <location>
        <begin position="24"/>
        <end position="54"/>
    </location>
</feature>
<comment type="caution">
    <text evidence="3">The sequence shown here is derived from an EMBL/GenBank/DDBJ whole genome shotgun (WGS) entry which is preliminary data.</text>
</comment>
<evidence type="ECO:0000256" key="1">
    <source>
        <dbReference type="SAM" id="MobiDB-lite"/>
    </source>
</evidence>
<evidence type="ECO:0000256" key="2">
    <source>
        <dbReference type="SAM" id="SignalP"/>
    </source>
</evidence>
<name>A0A559JIV5_9BACL</name>
<dbReference type="PANTHER" id="PTHR43649:SF12">
    <property type="entry name" value="DIACETYLCHITOBIOSE BINDING PROTEIN DASA"/>
    <property type="match status" value="1"/>
</dbReference>
<dbReference type="Proteomes" id="UP000316330">
    <property type="component" value="Unassembled WGS sequence"/>
</dbReference>
<feature type="compositionally biased region" description="Low complexity" evidence="1">
    <location>
        <begin position="24"/>
        <end position="33"/>
    </location>
</feature>
<evidence type="ECO:0000313" key="3">
    <source>
        <dbReference type="EMBL" id="TVX99810.1"/>
    </source>
</evidence>
<dbReference type="AlphaFoldDB" id="A0A559JIV5"/>
<sequence length="469" mass="50672">MKRYLTASTAILLLTSVLAACGGNNSSSGNSSPSPSPSPSPSNSNASPSASNTSKDKVTINLWAFTDEIPNMSEKYKATHPDANVEFKTTIIATTDGAYQPALDQALAAGGKDAPDIYAAEAAFVLKYTQGDASDYAANYADLGLTDQMVKDAGIAQYSVDIGSKDGQLKGLGYQATGGSFIYRRSLAKDTFGTDDPATIKNEIGPGWDKFFDAAAKLKAKGYGIVSGDGDIWHAIENSSDKGWLVDGKLHIDPKREAFLDLSKKLKDNGFHNDTQDWNEAWFADMSGTGKQPIFGFFGPAWLINYVMKDQVKDTNGDWAVTEPPTGFFWGGTWLLANKDVAKNDAKKEAVAEFIKWVTLDTSDTGLQNYWANGTMKDGEQGTKDSVASAVVMAKSNGTIDMLGGQNMFDVFVPANANASGKNLTQYDESINSLWRDQVREYTAGNKNRDKAIADFKQQVKDQLNIDSE</sequence>
<proteinExistence type="predicted"/>
<dbReference type="RefSeq" id="WP_144702076.1">
    <property type="nucleotide sequence ID" value="NZ_VNJJ01000006.1"/>
</dbReference>